<feature type="repeat" description="TPR" evidence="1">
    <location>
        <begin position="250"/>
        <end position="283"/>
    </location>
</feature>
<feature type="repeat" description="TPR" evidence="1">
    <location>
        <begin position="216"/>
        <end position="249"/>
    </location>
</feature>
<dbReference type="RefSeq" id="WP_166127885.1">
    <property type="nucleotide sequence ID" value="NZ_JAANOQ010000004.1"/>
</dbReference>
<feature type="signal peptide" evidence="2">
    <location>
        <begin position="1"/>
        <end position="19"/>
    </location>
</feature>
<dbReference type="Pfam" id="PF13181">
    <property type="entry name" value="TPR_8"/>
    <property type="match status" value="2"/>
</dbReference>
<comment type="caution">
    <text evidence="3">The sequence shown here is derived from an EMBL/GenBank/DDBJ whole genome shotgun (WGS) entry which is preliminary data.</text>
</comment>
<evidence type="ECO:0000313" key="3">
    <source>
        <dbReference type="EMBL" id="MBC5834761.1"/>
    </source>
</evidence>
<dbReference type="SUPFAM" id="SSF48452">
    <property type="entry name" value="TPR-like"/>
    <property type="match status" value="1"/>
</dbReference>
<dbReference type="PROSITE" id="PS50005">
    <property type="entry name" value="TPR"/>
    <property type="match status" value="2"/>
</dbReference>
<protein>
    <submittedName>
        <fullName evidence="3">Tetratricopeptide repeat protein</fullName>
    </submittedName>
</protein>
<keyword evidence="1" id="KW-0802">TPR repeat</keyword>
<feature type="chain" id="PRO_5045125302" evidence="2">
    <location>
        <begin position="20"/>
        <end position="297"/>
    </location>
</feature>
<evidence type="ECO:0000256" key="1">
    <source>
        <dbReference type="PROSITE-ProRule" id="PRU00339"/>
    </source>
</evidence>
<evidence type="ECO:0000313" key="4">
    <source>
        <dbReference type="Proteomes" id="UP000605990"/>
    </source>
</evidence>
<dbReference type="Proteomes" id="UP000605990">
    <property type="component" value="Unassembled WGS sequence"/>
</dbReference>
<organism evidence="3 4">
    <name type="scientific">Flavobacterium bernardetii</name>
    <dbReference type="NCBI Taxonomy" id="2813823"/>
    <lineage>
        <taxon>Bacteria</taxon>
        <taxon>Pseudomonadati</taxon>
        <taxon>Bacteroidota</taxon>
        <taxon>Flavobacteriia</taxon>
        <taxon>Flavobacteriales</taxon>
        <taxon>Flavobacteriaceae</taxon>
        <taxon>Flavobacterium</taxon>
    </lineage>
</organism>
<gene>
    <name evidence="3" type="ORF">H8R27_07665</name>
</gene>
<sequence length="297" mass="34834">MKQYSLLFFFLSFQSLIFAQNFQDDFKKYFDIKDTVNQLKTLRKWEKAEPKNPELYTSFFNYYALNAKKEMLSLTKEQPKGESLALNDSTNKEAGYIGSQTYYDADFVKKAITKIDQGISLHPNRLDMRFGKIYFLGLIENWDGFTKEIIDAVKHSSLNNNNWTWTNNTTREGGKEFFLSSLQTYQMQLFNTENDALLVNMRDIANEVIAHYPDNVENLSNLSITYLLTKEYDKGLEVLQKAEKINPKDTIVLANIAHAYYLKDDKKRAIEYYEKVIKYGDEESKEYAKQKIEKLKK</sequence>
<keyword evidence="4" id="KW-1185">Reference proteome</keyword>
<keyword evidence="2" id="KW-0732">Signal</keyword>
<dbReference type="EMBL" id="JACRUN010000003">
    <property type="protein sequence ID" value="MBC5834761.1"/>
    <property type="molecule type" value="Genomic_DNA"/>
</dbReference>
<dbReference type="InterPro" id="IPR011990">
    <property type="entry name" value="TPR-like_helical_dom_sf"/>
</dbReference>
<name>A0ABR7IYB3_9FLAO</name>
<dbReference type="SMART" id="SM00028">
    <property type="entry name" value="TPR"/>
    <property type="match status" value="2"/>
</dbReference>
<accession>A0ABR7IYB3</accession>
<reference evidence="3 4" key="1">
    <citation type="submission" date="2020-08" db="EMBL/GenBank/DDBJ databases">
        <title>Description of novel Flavobacterium F-408 isolate.</title>
        <authorList>
            <person name="Saticioglu I.B."/>
            <person name="Duman M."/>
            <person name="Altun S."/>
        </authorList>
    </citation>
    <scope>NUCLEOTIDE SEQUENCE [LARGE SCALE GENOMIC DNA]</scope>
    <source>
        <strain evidence="3 4">F-408</strain>
    </source>
</reference>
<dbReference type="InterPro" id="IPR019734">
    <property type="entry name" value="TPR_rpt"/>
</dbReference>
<evidence type="ECO:0000256" key="2">
    <source>
        <dbReference type="SAM" id="SignalP"/>
    </source>
</evidence>
<dbReference type="Gene3D" id="1.25.40.10">
    <property type="entry name" value="Tetratricopeptide repeat domain"/>
    <property type="match status" value="1"/>
</dbReference>
<proteinExistence type="predicted"/>